<dbReference type="PANTHER" id="PTHR35090:SF2">
    <property type="entry name" value="ARSR FAMILY TRANSCRIPTIONAL REGULATOR"/>
    <property type="match status" value="1"/>
</dbReference>
<dbReference type="GeneID" id="65883360"/>
<keyword evidence="3" id="KW-1185">Reference proteome</keyword>
<dbReference type="AlphaFoldDB" id="A0A8D6PQK9"/>
<reference evidence="2 3" key="1">
    <citation type="submission" date="2020-04" db="EMBL/GenBank/DDBJ databases">
        <authorList>
            <consortium name="Genoscope - CEA"/>
            <person name="William W."/>
        </authorList>
    </citation>
    <scope>NUCLEOTIDE SEQUENCE [LARGE SCALE GENOMIC DNA]</scope>
    <source>
        <strain evidence="2 3">SG7</strain>
    </source>
</reference>
<proteinExistence type="predicted"/>
<dbReference type="PANTHER" id="PTHR35090">
    <property type="entry name" value="DNA-DIRECTED RNA POLYMERASE SUBUNIT I"/>
    <property type="match status" value="1"/>
</dbReference>
<dbReference type="InterPro" id="IPR004096">
    <property type="entry name" value="V4R"/>
</dbReference>
<evidence type="ECO:0000259" key="1">
    <source>
        <dbReference type="SMART" id="SM00989"/>
    </source>
</evidence>
<evidence type="ECO:0000313" key="3">
    <source>
        <dbReference type="Proteomes" id="UP000679213"/>
    </source>
</evidence>
<dbReference type="SMART" id="SM00989">
    <property type="entry name" value="V4R"/>
    <property type="match status" value="1"/>
</dbReference>
<dbReference type="EMBL" id="LR792632">
    <property type="protein sequence ID" value="CAB3288107.1"/>
    <property type="molecule type" value="Genomic_DNA"/>
</dbReference>
<organism evidence="2 3">
    <name type="scientific">Methanocaldococcus lauensis</name>
    <dbReference type="NCBI Taxonomy" id="2546128"/>
    <lineage>
        <taxon>Archaea</taxon>
        <taxon>Methanobacteriati</taxon>
        <taxon>Methanobacteriota</taxon>
        <taxon>Methanomada group</taxon>
        <taxon>Methanococci</taxon>
        <taxon>Methanococcales</taxon>
        <taxon>Methanocaldococcaceae</taxon>
        <taxon>Methanocaldococcus</taxon>
    </lineage>
</organism>
<dbReference type="Pfam" id="PF02830">
    <property type="entry name" value="V4R"/>
    <property type="match status" value="1"/>
</dbReference>
<protein>
    <submittedName>
        <fullName evidence="2">4-vinyl reductase 4VR</fullName>
    </submittedName>
</protein>
<feature type="domain" description="4-vinyl reductase 4VR" evidence="1">
    <location>
        <begin position="105"/>
        <end position="167"/>
    </location>
</feature>
<evidence type="ECO:0000313" key="2">
    <source>
        <dbReference type="EMBL" id="CAB3288107.1"/>
    </source>
</evidence>
<dbReference type="RefSeq" id="WP_214400431.1">
    <property type="nucleotide sequence ID" value="NZ_LR792632.1"/>
</dbReference>
<accession>A0A8D6PQK9</accession>
<dbReference type="KEGG" id="mesg:MLAUSG7_0550"/>
<dbReference type="SUPFAM" id="SSF111126">
    <property type="entry name" value="Ligand-binding domain in the NO signalling and Golgi transport"/>
    <property type="match status" value="1"/>
</dbReference>
<dbReference type="Proteomes" id="UP000679213">
    <property type="component" value="Chromosome I"/>
</dbReference>
<sequence length="173" mass="19378">MNKNLLMKKIGENIDNLIQNNPPKRSLGDLIPLSIFQAVRIGILTTGCGIEAIIYNIGKDIGKNVISNYINGNSLNEILKDFAEILKKAKIGKLEIEKINEKENEIILILKECVSCYNAPNVGTTLCHFEAGLISGTLEKLLKRKVKVIETKCCGKGDEYCEFYVKIGEKIYW</sequence>
<gene>
    <name evidence="2" type="ORF">MLAUSG7_0550</name>
</gene>
<dbReference type="Gene3D" id="3.30.1380.20">
    <property type="entry name" value="Trafficking protein particle complex subunit 3"/>
    <property type="match status" value="1"/>
</dbReference>
<name>A0A8D6PQK9_9EURY</name>
<dbReference type="InterPro" id="IPR024096">
    <property type="entry name" value="NO_sig/Golgi_transp_ligand-bd"/>
</dbReference>